<dbReference type="SUPFAM" id="SSF54631">
    <property type="entry name" value="CBS-domain pair"/>
    <property type="match status" value="1"/>
</dbReference>
<keyword evidence="3 12" id="KW-0032">Aminotransferase</keyword>
<dbReference type="FunFam" id="3.40.640.10:FF:000090">
    <property type="entry name" value="Pyridoxal phosphate-dependent aminotransferase"/>
    <property type="match status" value="1"/>
</dbReference>
<accession>A0A6L8M0Z9</accession>
<evidence type="ECO:0000256" key="4">
    <source>
        <dbReference type="ARBA" id="ARBA00022679"/>
    </source>
</evidence>
<keyword evidence="5 10" id="KW-0663">Pyridoxal phosphate</keyword>
<dbReference type="CDD" id="cd00616">
    <property type="entry name" value="AHBA_syn"/>
    <property type="match status" value="1"/>
</dbReference>
<dbReference type="InterPro" id="IPR015424">
    <property type="entry name" value="PyrdxlP-dep_Trfase"/>
</dbReference>
<evidence type="ECO:0000256" key="5">
    <source>
        <dbReference type="ARBA" id="ARBA00022898"/>
    </source>
</evidence>
<dbReference type="InterPro" id="IPR000653">
    <property type="entry name" value="DegT/StrS_aminotransferase"/>
</dbReference>
<comment type="catalytic activity">
    <reaction evidence="7">
        <text>GDP-alpha-D-perosamine + 2-oxoglutarate = GDP-4-dehydro-alpha-D-rhamnose + L-glutamate</text>
        <dbReference type="Rhea" id="RHEA:36779"/>
        <dbReference type="ChEBI" id="CHEBI:16810"/>
        <dbReference type="ChEBI" id="CHEBI:29985"/>
        <dbReference type="ChEBI" id="CHEBI:57964"/>
        <dbReference type="ChEBI" id="CHEBI:73996"/>
        <dbReference type="EC" id="2.6.1.102"/>
    </reaction>
</comment>
<evidence type="ECO:0000256" key="7">
    <source>
        <dbReference type="ARBA" id="ARBA00051587"/>
    </source>
</evidence>
<dbReference type="SUPFAM" id="SSF53383">
    <property type="entry name" value="PLP-dependent transferases"/>
    <property type="match status" value="1"/>
</dbReference>
<gene>
    <name evidence="12" type="ORF">GTG28_16140</name>
</gene>
<dbReference type="GO" id="GO:0102933">
    <property type="term" value="F:GDP-4-dehydro-6-deoxy-D-mannose-4-aminotransferase activity"/>
    <property type="evidence" value="ECO:0007669"/>
    <property type="project" value="UniProtKB-EC"/>
</dbReference>
<dbReference type="EC" id="2.6.1.102" evidence="8"/>
<evidence type="ECO:0000256" key="2">
    <source>
        <dbReference type="ARBA" id="ARBA00005125"/>
    </source>
</evidence>
<dbReference type="InterPro" id="IPR015421">
    <property type="entry name" value="PyrdxlP-dep_Trfase_major"/>
</dbReference>
<evidence type="ECO:0000256" key="6">
    <source>
        <dbReference type="ARBA" id="ARBA00037999"/>
    </source>
</evidence>
<evidence type="ECO:0000313" key="13">
    <source>
        <dbReference type="Proteomes" id="UP000478571"/>
    </source>
</evidence>
<evidence type="ECO:0000256" key="3">
    <source>
        <dbReference type="ARBA" id="ARBA00022576"/>
    </source>
</evidence>
<sequence>MIKKLVCNLNYSLIEVMKVINENAMNISFVVDEDLIMHGVVTDGDIRRALLNDTGLQEPVRKILSPSFSYGYTTDSHEKLLSKVNEAIRVIPIVDEDFHLVDFFECKRGSQFPVAIPNLSGNEFKYLTDAFMSSWISSSGEYIARFEGKFSGYSDCEFGVAVSNGTAAIHLALLALDIGEDDEVIVPDLTFAASINAVLHANATPVIVDVEEESWCIDPIKIAEAITPKTKAIIPVHLYGQACDMESIITLANQYDLKVIEDCAEAHGAMYQGKKVGSFGEIGCFSFFGNKVITTGEGGMCVTNDVVLDQKMRVLRDHGMSKTKRYWHEVVGYNYRMTNLQAAIGLAQLERIDDIHNNRNLYEQAYRSVLDSKSFTFQNDINGRTKITWLVSVLLKDNISRNAFISILKDRGIDARPFFYPLSAMDIYKKYCKFETPVAHKISKIGLNLPTYESLKDVNEIRGIMVDVQK</sequence>
<evidence type="ECO:0000313" key="12">
    <source>
        <dbReference type="EMBL" id="MYM60760.1"/>
    </source>
</evidence>
<keyword evidence="13" id="KW-1185">Reference proteome</keyword>
<dbReference type="Gene3D" id="3.10.580.10">
    <property type="entry name" value="CBS-domain"/>
    <property type="match status" value="1"/>
</dbReference>
<proteinExistence type="inferred from homology"/>
<evidence type="ECO:0000256" key="8">
    <source>
        <dbReference type="ARBA" id="ARBA00066317"/>
    </source>
</evidence>
<dbReference type="Pfam" id="PF00571">
    <property type="entry name" value="CBS"/>
    <property type="match status" value="1"/>
</dbReference>
<organism evidence="12 13">
    <name type="scientific">Vibrio tetraodonis subsp. pristinus</name>
    <dbReference type="NCBI Taxonomy" id="2695891"/>
    <lineage>
        <taxon>Bacteria</taxon>
        <taxon>Pseudomonadati</taxon>
        <taxon>Pseudomonadota</taxon>
        <taxon>Gammaproteobacteria</taxon>
        <taxon>Vibrionales</taxon>
        <taxon>Vibrionaceae</taxon>
        <taxon>Vibrio</taxon>
    </lineage>
</organism>
<dbReference type="PANTHER" id="PTHR30244">
    <property type="entry name" value="TRANSAMINASE"/>
    <property type="match status" value="1"/>
</dbReference>
<evidence type="ECO:0000259" key="11">
    <source>
        <dbReference type="Pfam" id="PF00571"/>
    </source>
</evidence>
<dbReference type="RefSeq" id="WP_160931675.1">
    <property type="nucleotide sequence ID" value="NZ_WWEU01000006.1"/>
</dbReference>
<dbReference type="Pfam" id="PF01041">
    <property type="entry name" value="DegT_DnrJ_EryC1"/>
    <property type="match status" value="1"/>
</dbReference>
<comment type="similarity">
    <text evidence="6 10">Belongs to the DegT/DnrJ/EryC1 family.</text>
</comment>
<comment type="cofactor">
    <cofactor evidence="1">
        <name>pyridoxal 5'-phosphate</name>
        <dbReference type="ChEBI" id="CHEBI:597326"/>
    </cofactor>
</comment>
<feature type="domain" description="CBS" evidence="11">
    <location>
        <begin position="1"/>
        <end position="51"/>
    </location>
</feature>
<dbReference type="InterPro" id="IPR046342">
    <property type="entry name" value="CBS_dom_sf"/>
</dbReference>
<dbReference type="EMBL" id="WWEU01000006">
    <property type="protein sequence ID" value="MYM60760.1"/>
    <property type="molecule type" value="Genomic_DNA"/>
</dbReference>
<dbReference type="GO" id="GO:0000271">
    <property type="term" value="P:polysaccharide biosynthetic process"/>
    <property type="evidence" value="ECO:0007669"/>
    <property type="project" value="TreeGrafter"/>
</dbReference>
<protein>
    <recommendedName>
        <fullName evidence="9">GDP-perosamine synthase</fullName>
        <ecNumber evidence="8">2.6.1.102</ecNumber>
    </recommendedName>
</protein>
<evidence type="ECO:0000256" key="1">
    <source>
        <dbReference type="ARBA" id="ARBA00001933"/>
    </source>
</evidence>
<dbReference type="AlphaFoldDB" id="A0A6L8M0Z9"/>
<reference evidence="12 13" key="1">
    <citation type="submission" date="2020-01" db="EMBL/GenBank/DDBJ databases">
        <title>Draft Genome Sequence of Vibrio sp. strain OCN044, Isolated from a Healthy Coral at Palmyra Atoll.</title>
        <authorList>
            <person name="Videau P."/>
            <person name="Loughran R."/>
            <person name="Esquivel A."/>
            <person name="Deadmond M."/>
            <person name="Paddock B.E."/>
            <person name="Saw J.H."/>
            <person name="Ushijima B."/>
        </authorList>
    </citation>
    <scope>NUCLEOTIDE SEQUENCE [LARGE SCALE GENOMIC DNA]</scope>
    <source>
        <strain evidence="12 13">OCN044</strain>
    </source>
</reference>
<dbReference type="GO" id="GO:0030170">
    <property type="term" value="F:pyridoxal phosphate binding"/>
    <property type="evidence" value="ECO:0007669"/>
    <property type="project" value="TreeGrafter"/>
</dbReference>
<keyword evidence="4 12" id="KW-0808">Transferase</keyword>
<dbReference type="InterPro" id="IPR000644">
    <property type="entry name" value="CBS_dom"/>
</dbReference>
<name>A0A6L8M0Z9_9VIBR</name>
<comment type="pathway">
    <text evidence="2">Bacterial outer membrane biogenesis; LPS O-antigen biosynthesis.</text>
</comment>
<dbReference type="PANTHER" id="PTHR30244:SF34">
    <property type="entry name" value="DTDP-4-AMINO-4,6-DIDEOXYGALACTOSE TRANSAMINASE"/>
    <property type="match status" value="1"/>
</dbReference>
<evidence type="ECO:0000256" key="9">
    <source>
        <dbReference type="ARBA" id="ARBA00074221"/>
    </source>
</evidence>
<dbReference type="Proteomes" id="UP000478571">
    <property type="component" value="Unassembled WGS sequence"/>
</dbReference>
<comment type="caution">
    <text evidence="12">The sequence shown here is derived from an EMBL/GenBank/DDBJ whole genome shotgun (WGS) entry which is preliminary data.</text>
</comment>
<evidence type="ECO:0000256" key="10">
    <source>
        <dbReference type="RuleBase" id="RU004508"/>
    </source>
</evidence>
<dbReference type="Gene3D" id="3.40.640.10">
    <property type="entry name" value="Type I PLP-dependent aspartate aminotransferase-like (Major domain)"/>
    <property type="match status" value="1"/>
</dbReference>